<evidence type="ECO:0000256" key="2">
    <source>
        <dbReference type="SAM" id="Phobius"/>
    </source>
</evidence>
<sequence>MTSNDTTNPPASGSDSQLLIACVALAVSAFALVIAFLQALQQYYASAIGYASCKELVMGKWSQFTHRRLRLFEFRFEVEFQTPVIFVSAPSNKRGPLGPDLGKGKPQKRSSSGFVIPSHVGTLPCAPELILPAYRYLSDSPETNRDDSYRLELSTQAVNPLTCLLGRTASISMTEENPCPRDQKPPLREANPITCDAAANSQQLKNKMDSRILKDPPKASECYWSRILSSGSGPDSPANTSKA</sequence>
<gene>
    <name evidence="3" type="ORF">B0T10DRAFT_466636</name>
</gene>
<evidence type="ECO:0000256" key="1">
    <source>
        <dbReference type="SAM" id="MobiDB-lite"/>
    </source>
</evidence>
<evidence type="ECO:0000313" key="4">
    <source>
        <dbReference type="Proteomes" id="UP000777438"/>
    </source>
</evidence>
<reference evidence="3 4" key="1">
    <citation type="journal article" date="2021" name="Nat. Commun.">
        <title>Genetic determinants of endophytism in the Arabidopsis root mycobiome.</title>
        <authorList>
            <person name="Mesny F."/>
            <person name="Miyauchi S."/>
            <person name="Thiergart T."/>
            <person name="Pickel B."/>
            <person name="Atanasova L."/>
            <person name="Karlsson M."/>
            <person name="Huettel B."/>
            <person name="Barry K.W."/>
            <person name="Haridas S."/>
            <person name="Chen C."/>
            <person name="Bauer D."/>
            <person name="Andreopoulos W."/>
            <person name="Pangilinan J."/>
            <person name="LaButti K."/>
            <person name="Riley R."/>
            <person name="Lipzen A."/>
            <person name="Clum A."/>
            <person name="Drula E."/>
            <person name="Henrissat B."/>
            <person name="Kohler A."/>
            <person name="Grigoriev I.V."/>
            <person name="Martin F.M."/>
            <person name="Hacquard S."/>
        </authorList>
    </citation>
    <scope>NUCLEOTIDE SEQUENCE [LARGE SCALE GENOMIC DNA]</scope>
    <source>
        <strain evidence="3 4">MPI-CAGE-CH-0241</strain>
    </source>
</reference>
<proteinExistence type="predicted"/>
<feature type="transmembrane region" description="Helical" evidence="2">
    <location>
        <begin position="18"/>
        <end position="37"/>
    </location>
</feature>
<keyword evidence="4" id="KW-1185">Reference proteome</keyword>
<feature type="region of interest" description="Disordered" evidence="1">
    <location>
        <begin position="224"/>
        <end position="243"/>
    </location>
</feature>
<accession>A0A9P9AIU9</accession>
<dbReference type="Proteomes" id="UP000777438">
    <property type="component" value="Unassembled WGS sequence"/>
</dbReference>
<comment type="caution">
    <text evidence="3">The sequence shown here is derived from an EMBL/GenBank/DDBJ whole genome shotgun (WGS) entry which is preliminary data.</text>
</comment>
<dbReference type="EMBL" id="JAGPYM010000053">
    <property type="protein sequence ID" value="KAH6871568.1"/>
    <property type="molecule type" value="Genomic_DNA"/>
</dbReference>
<dbReference type="OrthoDB" id="4935989at2759"/>
<dbReference type="AlphaFoldDB" id="A0A9P9AIU9"/>
<feature type="compositionally biased region" description="Polar residues" evidence="1">
    <location>
        <begin position="227"/>
        <end position="243"/>
    </location>
</feature>
<evidence type="ECO:0000313" key="3">
    <source>
        <dbReference type="EMBL" id="KAH6871568.1"/>
    </source>
</evidence>
<name>A0A9P9AIU9_9HYPO</name>
<keyword evidence="2" id="KW-1133">Transmembrane helix</keyword>
<organism evidence="3 4">
    <name type="scientific">Thelonectria olida</name>
    <dbReference type="NCBI Taxonomy" id="1576542"/>
    <lineage>
        <taxon>Eukaryota</taxon>
        <taxon>Fungi</taxon>
        <taxon>Dikarya</taxon>
        <taxon>Ascomycota</taxon>
        <taxon>Pezizomycotina</taxon>
        <taxon>Sordariomycetes</taxon>
        <taxon>Hypocreomycetidae</taxon>
        <taxon>Hypocreales</taxon>
        <taxon>Nectriaceae</taxon>
        <taxon>Thelonectria</taxon>
    </lineage>
</organism>
<keyword evidence="2" id="KW-0812">Transmembrane</keyword>
<protein>
    <submittedName>
        <fullName evidence="3">Uncharacterized protein</fullName>
    </submittedName>
</protein>
<keyword evidence="2" id="KW-0472">Membrane</keyword>